<dbReference type="Gene3D" id="2.40.160.60">
    <property type="entry name" value="Outer membrane protein transport protein (OMPP1/FadL/TodX)"/>
    <property type="match status" value="1"/>
</dbReference>
<sequence>MRTWIIGLAVALTLVSAEGGGAATVFSGIGLGDEEWIPDGRGSGMGGAGVALLDGQNLIRLNPAVLGSFRRPALSALFRAEQRRAKDRFVENRLSEGDVGHVRLVAPRGKWTVFRVGIEPVTGVNFSFAQPEPGNVEPDTLKLRVRGGLQAISVGMGVRLSNDRLFLGGNIDAVVIGTIRETWTRVFARSDTLFPSQDEISRGHRGVRWTVGAAYRAGGGFSVGAFLTPRASLTQTRRLKTPFSVEDLSSVKVRLPTSFGGGMAFVGGKWAVAADVTASLWGEVDPSRYRNAYGLAAGINYVTGQEDPLGRGKRVPLRMGVSRKVLHYAGLPGSGGAVTEMALGAGMGLPFRGGWGRFDLSFEVGKRGDVQKNGVEEVFFRQTFSIMGWPR</sequence>
<dbReference type="SUPFAM" id="SSF56935">
    <property type="entry name" value="Porins"/>
    <property type="match status" value="1"/>
</dbReference>
<evidence type="ECO:0000313" key="2">
    <source>
        <dbReference type="EMBL" id="OGG43504.1"/>
    </source>
</evidence>
<evidence type="ECO:0000313" key="3">
    <source>
        <dbReference type="Proteomes" id="UP000178606"/>
    </source>
</evidence>
<feature type="chain" id="PRO_5009523211" description="DUF5723 domain-containing protein" evidence="1">
    <location>
        <begin position="23"/>
        <end position="391"/>
    </location>
</feature>
<keyword evidence="1" id="KW-0732">Signal</keyword>
<dbReference type="AlphaFoldDB" id="A0A1F6C2U5"/>
<name>A0A1F6C2U5_HANXR</name>
<feature type="signal peptide" evidence="1">
    <location>
        <begin position="1"/>
        <end position="22"/>
    </location>
</feature>
<dbReference type="Proteomes" id="UP000178606">
    <property type="component" value="Unassembled WGS sequence"/>
</dbReference>
<protein>
    <recommendedName>
        <fullName evidence="4">DUF5723 domain-containing protein</fullName>
    </recommendedName>
</protein>
<accession>A0A1F6C2U5</accession>
<organism evidence="2 3">
    <name type="scientific">Handelsmanbacteria sp. (strain RIFCSPLOWO2_12_FULL_64_10)</name>
    <dbReference type="NCBI Taxonomy" id="1817868"/>
    <lineage>
        <taxon>Bacteria</taxon>
        <taxon>Candidatus Handelsmaniibacteriota</taxon>
    </lineage>
</organism>
<comment type="caution">
    <text evidence="2">The sequence shown here is derived from an EMBL/GenBank/DDBJ whole genome shotgun (WGS) entry which is preliminary data.</text>
</comment>
<reference evidence="2 3" key="1">
    <citation type="journal article" date="2016" name="Nat. Commun.">
        <title>Thousands of microbial genomes shed light on interconnected biogeochemical processes in an aquifer system.</title>
        <authorList>
            <person name="Anantharaman K."/>
            <person name="Brown C.T."/>
            <person name="Hug L.A."/>
            <person name="Sharon I."/>
            <person name="Castelle C.J."/>
            <person name="Probst A.J."/>
            <person name="Thomas B.C."/>
            <person name="Singh A."/>
            <person name="Wilkins M.J."/>
            <person name="Karaoz U."/>
            <person name="Brodie E.L."/>
            <person name="Williams K.H."/>
            <person name="Hubbard S.S."/>
            <person name="Banfield J.F."/>
        </authorList>
    </citation>
    <scope>NUCLEOTIDE SEQUENCE [LARGE SCALE GENOMIC DNA]</scope>
    <source>
        <strain evidence="3">RIFCSPLOWO2_12_FULL_64_10</strain>
    </source>
</reference>
<proteinExistence type="predicted"/>
<evidence type="ECO:0008006" key="4">
    <source>
        <dbReference type="Google" id="ProtNLM"/>
    </source>
</evidence>
<dbReference type="EMBL" id="MFKF01000433">
    <property type="protein sequence ID" value="OGG43504.1"/>
    <property type="molecule type" value="Genomic_DNA"/>
</dbReference>
<gene>
    <name evidence="2" type="ORF">A3F84_29535</name>
</gene>
<evidence type="ECO:0000256" key="1">
    <source>
        <dbReference type="SAM" id="SignalP"/>
    </source>
</evidence>